<name>A0A368QPA5_SETIT</name>
<feature type="region of interest" description="Disordered" evidence="1">
    <location>
        <begin position="68"/>
        <end position="87"/>
    </location>
</feature>
<organism evidence="2">
    <name type="scientific">Setaria italica</name>
    <name type="common">Foxtail millet</name>
    <name type="synonym">Panicum italicum</name>
    <dbReference type="NCBI Taxonomy" id="4555"/>
    <lineage>
        <taxon>Eukaryota</taxon>
        <taxon>Viridiplantae</taxon>
        <taxon>Streptophyta</taxon>
        <taxon>Embryophyta</taxon>
        <taxon>Tracheophyta</taxon>
        <taxon>Spermatophyta</taxon>
        <taxon>Magnoliopsida</taxon>
        <taxon>Liliopsida</taxon>
        <taxon>Poales</taxon>
        <taxon>Poaceae</taxon>
        <taxon>PACMAD clade</taxon>
        <taxon>Panicoideae</taxon>
        <taxon>Panicodae</taxon>
        <taxon>Paniceae</taxon>
        <taxon>Cenchrinae</taxon>
        <taxon>Setaria</taxon>
    </lineage>
</organism>
<gene>
    <name evidence="2" type="ORF">SETIT_4G005400v2</name>
</gene>
<dbReference type="AlphaFoldDB" id="A0A368QPA5"/>
<sequence>MLVLRPSWPWQLPRWPCRWRTGRRRLGNGFPPPATERVLHLSPARPSQLAPTCQCLEPPAVPPEQLNSALVSPPINRSPPACRPPPQARWRSSPAYLHADEGGLGVSLPPPWPARRHLPRTIPIRRTAGAASTFCTQRGPVSWCVGTTRTGTYHSLAQRNCDRCSCSL</sequence>
<protein>
    <submittedName>
        <fullName evidence="2">Uncharacterized protein</fullName>
    </submittedName>
</protein>
<dbReference type="EMBL" id="CM003531">
    <property type="protein sequence ID" value="RCV19806.1"/>
    <property type="molecule type" value="Genomic_DNA"/>
</dbReference>
<accession>A0A368QPA5</accession>
<evidence type="ECO:0000313" key="2">
    <source>
        <dbReference type="EMBL" id="RCV19806.1"/>
    </source>
</evidence>
<reference evidence="2" key="1">
    <citation type="journal article" date="2012" name="Nat. Biotechnol.">
        <title>Reference genome sequence of the model plant Setaria.</title>
        <authorList>
            <person name="Bennetzen J.L."/>
            <person name="Schmutz J."/>
            <person name="Wang H."/>
            <person name="Percifield R."/>
            <person name="Hawkins J."/>
            <person name="Pontaroli A.C."/>
            <person name="Estep M."/>
            <person name="Feng L."/>
            <person name="Vaughn J.N."/>
            <person name="Grimwood J."/>
            <person name="Jenkins J."/>
            <person name="Barry K."/>
            <person name="Lindquist E."/>
            <person name="Hellsten U."/>
            <person name="Deshpande S."/>
            <person name="Wang X."/>
            <person name="Wu X."/>
            <person name="Mitros T."/>
            <person name="Triplett J."/>
            <person name="Yang X."/>
            <person name="Ye C.Y."/>
            <person name="Mauro-Herrera M."/>
            <person name="Wang L."/>
            <person name="Li P."/>
            <person name="Sharma M."/>
            <person name="Sharma R."/>
            <person name="Ronald P.C."/>
            <person name="Panaud O."/>
            <person name="Kellogg E.A."/>
            <person name="Brutnell T.P."/>
            <person name="Doust A.N."/>
            <person name="Tuskan G.A."/>
            <person name="Rokhsar D."/>
            <person name="Devos K.M."/>
        </authorList>
    </citation>
    <scope>NUCLEOTIDE SEQUENCE [LARGE SCALE GENOMIC DNA]</scope>
    <source>
        <strain evidence="2">Yugu1</strain>
    </source>
</reference>
<reference evidence="2" key="2">
    <citation type="submission" date="2015-07" db="EMBL/GenBank/DDBJ databases">
        <authorList>
            <person name="Noorani M."/>
        </authorList>
    </citation>
    <scope>NUCLEOTIDE SEQUENCE</scope>
    <source>
        <strain evidence="2">Yugu1</strain>
    </source>
</reference>
<evidence type="ECO:0000256" key="1">
    <source>
        <dbReference type="SAM" id="MobiDB-lite"/>
    </source>
</evidence>
<proteinExistence type="predicted"/>